<protein>
    <submittedName>
        <fullName evidence="1">YbhB/YbcL family Raf kinase inhibitor-like protein</fullName>
    </submittedName>
</protein>
<dbReference type="NCBIfam" id="TIGR00481">
    <property type="entry name" value="YbhB/YbcL family Raf kinase inhibitor-like protein"/>
    <property type="match status" value="1"/>
</dbReference>
<evidence type="ECO:0000313" key="2">
    <source>
        <dbReference type="Proteomes" id="UP000481037"/>
    </source>
</evidence>
<keyword evidence="2" id="KW-1185">Reference proteome</keyword>
<dbReference type="InterPro" id="IPR036610">
    <property type="entry name" value="PEBP-like_sf"/>
</dbReference>
<accession>A0A6L5QLB6</accession>
<gene>
    <name evidence="1" type="ORF">GJ697_17990</name>
</gene>
<comment type="caution">
    <text evidence="1">The sequence shown here is derived from an EMBL/GenBank/DDBJ whole genome shotgun (WGS) entry which is preliminary data.</text>
</comment>
<organism evidence="1 2">
    <name type="scientific">Duganella alba</name>
    <dbReference type="NCBI Taxonomy" id="2666081"/>
    <lineage>
        <taxon>Bacteria</taxon>
        <taxon>Pseudomonadati</taxon>
        <taxon>Pseudomonadota</taxon>
        <taxon>Betaproteobacteria</taxon>
        <taxon>Burkholderiales</taxon>
        <taxon>Oxalobacteraceae</taxon>
        <taxon>Telluria group</taxon>
        <taxon>Duganella</taxon>
    </lineage>
</organism>
<dbReference type="SUPFAM" id="SSF49777">
    <property type="entry name" value="PEBP-like"/>
    <property type="match status" value="1"/>
</dbReference>
<evidence type="ECO:0000313" key="1">
    <source>
        <dbReference type="EMBL" id="MRX09731.1"/>
    </source>
</evidence>
<name>A0A6L5QLB6_9BURK</name>
<dbReference type="CDD" id="cd00865">
    <property type="entry name" value="PEBP_bact_arch"/>
    <property type="match status" value="1"/>
</dbReference>
<dbReference type="PANTHER" id="PTHR30289">
    <property type="entry name" value="UNCHARACTERIZED PROTEIN YBCL-RELATED"/>
    <property type="match status" value="1"/>
</dbReference>
<dbReference type="Gene3D" id="3.90.280.10">
    <property type="entry name" value="PEBP-like"/>
    <property type="match status" value="1"/>
</dbReference>
<dbReference type="InterPro" id="IPR008914">
    <property type="entry name" value="PEBP"/>
</dbReference>
<dbReference type="EMBL" id="WKJM01000015">
    <property type="protein sequence ID" value="MRX09731.1"/>
    <property type="molecule type" value="Genomic_DNA"/>
</dbReference>
<dbReference type="RefSeq" id="WP_154365736.1">
    <property type="nucleotide sequence ID" value="NZ_WKJM01000015.1"/>
</dbReference>
<dbReference type="InterPro" id="IPR005247">
    <property type="entry name" value="YbhB_YbcL/LppC-like"/>
</dbReference>
<dbReference type="Proteomes" id="UP000481037">
    <property type="component" value="Unassembled WGS sequence"/>
</dbReference>
<sequence>MKLTSDTFRNRAAIPAACAFVAGGNRNPQLRWSEVPAGVASLVVLCMLGDAPDGDVFHWSAVDIPPSQTAIAEGGSGVLRQGLNDFGEVGYHGPLPVRNETHHYIFRIYALDVARLELPARFSCADVLNAMYGHIVDEAQLIGTYTHI</sequence>
<proteinExistence type="predicted"/>
<reference evidence="1 2" key="1">
    <citation type="submission" date="2019-11" db="EMBL/GenBank/DDBJ databases">
        <title>Novel species isolated from a subtropical stream in China.</title>
        <authorList>
            <person name="Lu H."/>
        </authorList>
    </citation>
    <scope>NUCLEOTIDE SEQUENCE [LARGE SCALE GENOMIC DNA]</scope>
    <source>
        <strain evidence="1 2">FT25W</strain>
    </source>
</reference>
<dbReference type="PANTHER" id="PTHR30289:SF1">
    <property type="entry name" value="PEBP (PHOSPHATIDYLETHANOLAMINE-BINDING PROTEIN) FAMILY PROTEIN"/>
    <property type="match status" value="1"/>
</dbReference>
<dbReference type="Pfam" id="PF01161">
    <property type="entry name" value="PBP"/>
    <property type="match status" value="1"/>
</dbReference>
<dbReference type="AlphaFoldDB" id="A0A6L5QLB6"/>